<dbReference type="Proteomes" id="UP000568106">
    <property type="component" value="Unassembled WGS sequence"/>
</dbReference>
<dbReference type="EMBL" id="JACHDY010000005">
    <property type="protein sequence ID" value="MBB5318557.1"/>
    <property type="molecule type" value="Genomic_DNA"/>
</dbReference>
<dbReference type="CDD" id="cd10551">
    <property type="entry name" value="PsrB"/>
    <property type="match status" value="1"/>
</dbReference>
<feature type="domain" description="4Fe-4S ferredoxin-type" evidence="1">
    <location>
        <begin position="908"/>
        <end position="939"/>
    </location>
</feature>
<dbReference type="Gene3D" id="3.30.70.20">
    <property type="match status" value="2"/>
</dbReference>
<reference evidence="2" key="1">
    <citation type="submission" date="2020-08" db="EMBL/GenBank/DDBJ databases">
        <title>Genomic Encyclopedia of Type Strains, Phase IV (KMG-V): Genome sequencing to study the core and pangenomes of soil and plant-associated prokaryotes.</title>
        <authorList>
            <person name="Whitman W."/>
        </authorList>
    </citation>
    <scope>NUCLEOTIDE SEQUENCE [LARGE SCALE GENOMIC DNA]</scope>
    <source>
        <strain evidence="2">M8UP27</strain>
    </source>
</reference>
<dbReference type="CDD" id="cd02784">
    <property type="entry name" value="MopB_CT_PHLH"/>
    <property type="match status" value="1"/>
</dbReference>
<dbReference type="PANTHER" id="PTHR42783">
    <property type="entry name" value="GLUTAMATE SYNTHASE [NADPH] SMALL CHAIN"/>
    <property type="match status" value="1"/>
</dbReference>
<accession>A0A7W8IK09</accession>
<comment type="caution">
    <text evidence="2">The sequence shown here is derived from an EMBL/GenBank/DDBJ whole genome shotgun (WGS) entry which is preliminary data.</text>
</comment>
<dbReference type="SUPFAM" id="SSF53706">
    <property type="entry name" value="Formate dehydrogenase/DMSO reductase, domains 1-3"/>
    <property type="match status" value="1"/>
</dbReference>
<evidence type="ECO:0000313" key="2">
    <source>
        <dbReference type="EMBL" id="MBB5318557.1"/>
    </source>
</evidence>
<dbReference type="AlphaFoldDB" id="A0A7W8IK09"/>
<keyword evidence="3" id="KW-1185">Reference proteome</keyword>
<sequence>MKTTGNQIGNKTGTDETMAEMKAPAAGQPVVVTQIAAAQIAPVKLTLAEVHAKLDGKTGRRFWKNLDELADTPAFHELMREEFPRQAGAGEWVDAVSRRGFLKVMGASLALAGLAGCTKQPDEPIFPYIKQPEDLVLGKPMYFATAYPFPTGAIPVLVKSDSFRPIKVDGNPEHPMSKGKSDAFTQATLLDLYDPDRSQHVLHRGEVSSWGEFQQAFATAAKKTSGGQGIYFLSETITSPTLAAQWKQVQAAYPQAKMVQWEPVNQDSSRAASKAAFGSYTDAQYKIEEADVILSLDADFLGGIAHPGFLPLASGYAERHRYEEGKTMNRLYVVETMPTVTGFKAEHRLALKPSEIATFATALAAHGSIAQEQYHQVIDTFNPQYAKFFLTVLADLKNSGGKCVVIPGEQASPAVHAAAYALNSSLGAVGKTVIYTETVNPMPSEQVADLKSLVVDMKAGKVQWLVMLGVNPIYSAPWDLGFRDAFANVPVTAQLASHVDETGAISNWHINKAHYLESWSDARAYDGTISIIQPMIDPMYGGKSAHDVLQALLADPQQSAYDVVVANAKTYFKGDFATLWRKALHDGWVEGTAFTAKAGGAGKSAVASFPAAAAPSGLEVSFRPDPSIYDGRFANVGWLQELPKQVTSLSWDNAAIMSINTLAELKLDESDPVKISLNGREVIAPAMMIPGHPDGVITVHLGFGRGVEAGRVGQGVGFDAYQIRTTDGLLSVSGATAKKVPGTYDLCITKVHNIEHRGSFAQHDLEKPLSDKDGVYSLAGHEAEERSIIRYATVDEVKKNPNFAHEGGASGTLIDKVGYSPQGEKVPHDNSFFPDNWNYEKQDPSTLKIQNAWGMAIDLNSCIGCNACIVSCYAENNIPVVGREQVKVGRNMQWLRIDTYFEGDLHAPKAHFQPMACQHCENAGCEQVCPVGATVHTPEGLNTMVYNRCVGTRYCSNNCPYKVRRFNFLLYSDYDTESLKFMRNPDVSVRSRGVMEKCSYCVQRIEAAKITADKENREIRDGEIVTACQQACPTSAITFGNINDKASKVAKIKAEERDYQVLADLNFRPRTTYTAGVINPHPELA</sequence>
<dbReference type="PANTHER" id="PTHR42783:SF3">
    <property type="entry name" value="GLUTAMATE SYNTHASE [NADPH] SMALL CHAIN-RELATED"/>
    <property type="match status" value="1"/>
</dbReference>
<evidence type="ECO:0000259" key="1">
    <source>
        <dbReference type="PROSITE" id="PS51379"/>
    </source>
</evidence>
<protein>
    <submittedName>
        <fullName evidence="2">Molybdopterin-containing oxidoreductase family iron-sulfur binding subunit</fullName>
    </submittedName>
</protein>
<dbReference type="InterPro" id="IPR017896">
    <property type="entry name" value="4Fe4S_Fe-S-bd"/>
</dbReference>
<organism evidence="2 3">
    <name type="scientific">Tunturiibacter empetritectus</name>
    <dbReference type="NCBI Taxonomy" id="3069691"/>
    <lineage>
        <taxon>Bacteria</taxon>
        <taxon>Pseudomonadati</taxon>
        <taxon>Acidobacteriota</taxon>
        <taxon>Terriglobia</taxon>
        <taxon>Terriglobales</taxon>
        <taxon>Acidobacteriaceae</taxon>
        <taxon>Tunturiibacter</taxon>
    </lineage>
</organism>
<dbReference type="NCBIfam" id="TIGR04519">
    <property type="entry name" value="MoCo_extend_TAT"/>
    <property type="match status" value="1"/>
</dbReference>
<name>A0A7W8IK09_9BACT</name>
<dbReference type="PROSITE" id="PS51379">
    <property type="entry name" value="4FE4S_FER_2"/>
    <property type="match status" value="2"/>
</dbReference>
<feature type="domain" description="4Fe-4S ferredoxin-type" evidence="1">
    <location>
        <begin position="853"/>
        <end position="883"/>
    </location>
</feature>
<dbReference type="InterPro" id="IPR030948">
    <property type="entry name" value="TAT_var_transloc_signal_dom"/>
</dbReference>
<dbReference type="SUPFAM" id="SSF54862">
    <property type="entry name" value="4Fe-4S ferredoxins"/>
    <property type="match status" value="1"/>
</dbReference>
<dbReference type="Pfam" id="PF12838">
    <property type="entry name" value="Fer4_7"/>
    <property type="match status" value="1"/>
</dbReference>
<proteinExistence type="predicted"/>
<gene>
    <name evidence="2" type="ORF">HDF09_003256</name>
</gene>
<evidence type="ECO:0000313" key="3">
    <source>
        <dbReference type="Proteomes" id="UP000568106"/>
    </source>
</evidence>